<organism evidence="2 3">
    <name type="scientific">Acrasis kona</name>
    <dbReference type="NCBI Taxonomy" id="1008807"/>
    <lineage>
        <taxon>Eukaryota</taxon>
        <taxon>Discoba</taxon>
        <taxon>Heterolobosea</taxon>
        <taxon>Tetramitia</taxon>
        <taxon>Eutetramitia</taxon>
        <taxon>Acrasidae</taxon>
        <taxon>Acrasis</taxon>
    </lineage>
</organism>
<keyword evidence="1" id="KW-0472">Membrane</keyword>
<sequence>MMLLDTISTVSRQASFSYEKLSLIKEDPNKTVDFIKPANWLIISVIRFLFAIWGVYLAQEELLKTKLCDTETMRKTIMASAIIDFITWIVSFTCTMISFIRECVLNKEGNQFFSRTATLLCFCDTFHFATLVTNFCLCISVASFASTCKKSTWSKDTIPYSSLFITYTLLFVICKLLGIIWRRIKKHYQEKDDEYIWAAQIDD</sequence>
<keyword evidence="3" id="KW-1185">Reference proteome</keyword>
<protein>
    <submittedName>
        <fullName evidence="2">Uncharacterized protein</fullName>
    </submittedName>
</protein>
<evidence type="ECO:0000313" key="2">
    <source>
        <dbReference type="EMBL" id="KAL0488305.1"/>
    </source>
</evidence>
<feature type="transmembrane region" description="Helical" evidence="1">
    <location>
        <begin position="38"/>
        <end position="57"/>
    </location>
</feature>
<gene>
    <name evidence="2" type="ORF">AKO1_015465</name>
</gene>
<evidence type="ECO:0000256" key="1">
    <source>
        <dbReference type="SAM" id="Phobius"/>
    </source>
</evidence>
<comment type="caution">
    <text evidence="2">The sequence shown here is derived from an EMBL/GenBank/DDBJ whole genome shotgun (WGS) entry which is preliminary data.</text>
</comment>
<name>A0AAW2ZFT1_9EUKA</name>
<dbReference type="AlphaFoldDB" id="A0AAW2ZFT1"/>
<keyword evidence="1" id="KW-1133">Transmembrane helix</keyword>
<dbReference type="EMBL" id="JAOPGA020001432">
    <property type="protein sequence ID" value="KAL0488305.1"/>
    <property type="molecule type" value="Genomic_DNA"/>
</dbReference>
<feature type="transmembrane region" description="Helical" evidence="1">
    <location>
        <begin position="119"/>
        <end position="145"/>
    </location>
</feature>
<reference evidence="2 3" key="1">
    <citation type="submission" date="2024-03" db="EMBL/GenBank/DDBJ databases">
        <title>The Acrasis kona genome and developmental transcriptomes reveal deep origins of eukaryotic multicellular pathways.</title>
        <authorList>
            <person name="Sheikh S."/>
            <person name="Fu C.-J."/>
            <person name="Brown M.W."/>
            <person name="Baldauf S.L."/>
        </authorList>
    </citation>
    <scope>NUCLEOTIDE SEQUENCE [LARGE SCALE GENOMIC DNA]</scope>
    <source>
        <strain evidence="2 3">ATCC MYA-3509</strain>
    </source>
</reference>
<feature type="transmembrane region" description="Helical" evidence="1">
    <location>
        <begin position="157"/>
        <end position="181"/>
    </location>
</feature>
<feature type="transmembrane region" description="Helical" evidence="1">
    <location>
        <begin position="77"/>
        <end position="99"/>
    </location>
</feature>
<dbReference type="Proteomes" id="UP001431209">
    <property type="component" value="Unassembled WGS sequence"/>
</dbReference>
<proteinExistence type="predicted"/>
<keyword evidence="1" id="KW-0812">Transmembrane</keyword>
<accession>A0AAW2ZFT1</accession>
<evidence type="ECO:0000313" key="3">
    <source>
        <dbReference type="Proteomes" id="UP001431209"/>
    </source>
</evidence>